<organism evidence="2 3">
    <name type="scientific">Azoarcus indigens</name>
    <dbReference type="NCBI Taxonomy" id="29545"/>
    <lineage>
        <taxon>Bacteria</taxon>
        <taxon>Pseudomonadati</taxon>
        <taxon>Pseudomonadota</taxon>
        <taxon>Betaproteobacteria</taxon>
        <taxon>Rhodocyclales</taxon>
        <taxon>Zoogloeaceae</taxon>
        <taxon>Azoarcus</taxon>
    </lineage>
</organism>
<feature type="chain" id="PRO_5020623075" evidence="1">
    <location>
        <begin position="26"/>
        <end position="232"/>
    </location>
</feature>
<gene>
    <name evidence="2" type="ORF">C7389_11838</name>
</gene>
<evidence type="ECO:0000256" key="1">
    <source>
        <dbReference type="SAM" id="SignalP"/>
    </source>
</evidence>
<dbReference type="RefSeq" id="WP_133594025.1">
    <property type="nucleotide sequence ID" value="NZ_SNVV01000018.1"/>
</dbReference>
<accession>A0A4R6DT26</accession>
<proteinExistence type="predicted"/>
<dbReference type="InterPro" id="IPR013424">
    <property type="entry name" value="Ice-binding_C"/>
</dbReference>
<evidence type="ECO:0000313" key="2">
    <source>
        <dbReference type="EMBL" id="TDN47729.1"/>
    </source>
</evidence>
<keyword evidence="3" id="KW-1185">Reference proteome</keyword>
<feature type="signal peptide" evidence="1">
    <location>
        <begin position="1"/>
        <end position="25"/>
    </location>
</feature>
<dbReference type="AlphaFoldDB" id="A0A4R6DT26"/>
<comment type="caution">
    <text evidence="2">The sequence shown here is derived from an EMBL/GenBank/DDBJ whole genome shotgun (WGS) entry which is preliminary data.</text>
</comment>
<reference evidence="2 3" key="1">
    <citation type="submission" date="2019-03" db="EMBL/GenBank/DDBJ databases">
        <title>Genomic Encyclopedia of Type Strains, Phase IV (KMG-IV): sequencing the most valuable type-strain genomes for metagenomic binning, comparative biology and taxonomic classification.</title>
        <authorList>
            <person name="Goeker M."/>
        </authorList>
    </citation>
    <scope>NUCLEOTIDE SEQUENCE [LARGE SCALE GENOMIC DNA]</scope>
    <source>
        <strain evidence="2 3">DSM 12121</strain>
    </source>
</reference>
<name>A0A4R6DT26_9RHOO</name>
<dbReference type="Proteomes" id="UP000295129">
    <property type="component" value="Unassembled WGS sequence"/>
</dbReference>
<dbReference type="NCBIfam" id="TIGR02595">
    <property type="entry name" value="PEP_CTERM"/>
    <property type="match status" value="1"/>
</dbReference>
<evidence type="ECO:0000313" key="3">
    <source>
        <dbReference type="Proteomes" id="UP000295129"/>
    </source>
</evidence>
<dbReference type="EMBL" id="SNVV01000018">
    <property type="protein sequence ID" value="TDN47729.1"/>
    <property type="molecule type" value="Genomic_DNA"/>
</dbReference>
<protein>
    <submittedName>
        <fullName evidence="2">Putative secreted protein with PEP-CTERM sorting signal</fullName>
    </submittedName>
</protein>
<sequence length="232" mass="24829">MLKKRSGRALGAAAMFMLLAGAAQAAPVTFYFGGRIADQGIGRHVAGSITYDTAASEIVDSRGPGDLGDRLLYRNAIAEWTFDTGLVSRTVTNGHIAVWNDYLRCIHPTADGGCAAPHQAEADRIMFSFDVLGEQITLILLGNWLSGDPASVLHSYLDSSALPADIPALDTGRVDFFWYRETPDGFEEIASNWLDVAATPFPDPRTLPEPGSAGLLLLGGALLAARKLRPRS</sequence>
<keyword evidence="1" id="KW-0732">Signal</keyword>